<sequence length="66" mass="7348">MVDCFGRSKENYVPFFENAVHHSKMALLCTIINVSDKIKLSDVTGSRKLPSNSTTTAHGQTTEMFL</sequence>
<protein>
    <submittedName>
        <fullName evidence="2">Uncharacterized protein</fullName>
    </submittedName>
</protein>
<gene>
    <name evidence="2" type="ORF">T11_18379</name>
</gene>
<evidence type="ECO:0000313" key="2">
    <source>
        <dbReference type="EMBL" id="KRZ06984.1"/>
    </source>
</evidence>
<accession>A0A0V1H846</accession>
<dbReference type="Proteomes" id="UP000055024">
    <property type="component" value="Unassembled WGS sequence"/>
</dbReference>
<comment type="caution">
    <text evidence="2">The sequence shown here is derived from an EMBL/GenBank/DDBJ whole genome shotgun (WGS) entry which is preliminary data.</text>
</comment>
<organism evidence="2 3">
    <name type="scientific">Trichinella zimbabwensis</name>
    <dbReference type="NCBI Taxonomy" id="268475"/>
    <lineage>
        <taxon>Eukaryota</taxon>
        <taxon>Metazoa</taxon>
        <taxon>Ecdysozoa</taxon>
        <taxon>Nematoda</taxon>
        <taxon>Enoplea</taxon>
        <taxon>Dorylaimia</taxon>
        <taxon>Trichinellida</taxon>
        <taxon>Trichinellidae</taxon>
        <taxon>Trichinella</taxon>
    </lineage>
</organism>
<evidence type="ECO:0000256" key="1">
    <source>
        <dbReference type="SAM" id="MobiDB-lite"/>
    </source>
</evidence>
<reference evidence="2 3" key="1">
    <citation type="submission" date="2015-01" db="EMBL/GenBank/DDBJ databases">
        <title>Evolution of Trichinella species and genotypes.</title>
        <authorList>
            <person name="Korhonen P.K."/>
            <person name="Edoardo P."/>
            <person name="Giuseppe L.R."/>
            <person name="Gasser R.B."/>
        </authorList>
    </citation>
    <scope>NUCLEOTIDE SEQUENCE [LARGE SCALE GENOMIC DNA]</scope>
    <source>
        <strain evidence="2">ISS1029</strain>
    </source>
</reference>
<evidence type="ECO:0000313" key="3">
    <source>
        <dbReference type="Proteomes" id="UP000055024"/>
    </source>
</evidence>
<dbReference type="EMBL" id="JYDP01000109">
    <property type="protein sequence ID" value="KRZ06984.1"/>
    <property type="molecule type" value="Genomic_DNA"/>
</dbReference>
<proteinExistence type="predicted"/>
<feature type="compositionally biased region" description="Polar residues" evidence="1">
    <location>
        <begin position="49"/>
        <end position="66"/>
    </location>
</feature>
<feature type="region of interest" description="Disordered" evidence="1">
    <location>
        <begin position="45"/>
        <end position="66"/>
    </location>
</feature>
<name>A0A0V1H846_9BILA</name>
<dbReference type="AlphaFoldDB" id="A0A0V1H846"/>
<keyword evidence="3" id="KW-1185">Reference proteome</keyword>